<reference evidence="1 2" key="1">
    <citation type="submission" date="2014-04" db="EMBL/GenBank/DDBJ databases">
        <authorList>
            <consortium name="DOE Joint Genome Institute"/>
            <person name="Kuo A."/>
            <person name="Kohler A."/>
            <person name="Nagy L.G."/>
            <person name="Floudas D."/>
            <person name="Copeland A."/>
            <person name="Barry K.W."/>
            <person name="Cichocki N."/>
            <person name="Veneault-Fourrey C."/>
            <person name="LaButti K."/>
            <person name="Lindquist E.A."/>
            <person name="Lipzen A."/>
            <person name="Lundell T."/>
            <person name="Morin E."/>
            <person name="Murat C."/>
            <person name="Sun H."/>
            <person name="Tunlid A."/>
            <person name="Henrissat B."/>
            <person name="Grigoriev I.V."/>
            <person name="Hibbett D.S."/>
            <person name="Martin F."/>
            <person name="Nordberg H.P."/>
            <person name="Cantor M.N."/>
            <person name="Hua S.X."/>
        </authorList>
    </citation>
    <scope>NUCLEOTIDE SEQUENCE [LARGE SCALE GENOMIC DNA]</scope>
    <source>
        <strain evidence="1 2">LaAM-08-1</strain>
    </source>
</reference>
<gene>
    <name evidence="1" type="ORF">K443DRAFT_11464</name>
</gene>
<evidence type="ECO:0000313" key="2">
    <source>
        <dbReference type="Proteomes" id="UP000054477"/>
    </source>
</evidence>
<dbReference type="InterPro" id="IPR015943">
    <property type="entry name" value="WD40/YVTN_repeat-like_dom_sf"/>
</dbReference>
<organism evidence="1 2">
    <name type="scientific">Laccaria amethystina LaAM-08-1</name>
    <dbReference type="NCBI Taxonomy" id="1095629"/>
    <lineage>
        <taxon>Eukaryota</taxon>
        <taxon>Fungi</taxon>
        <taxon>Dikarya</taxon>
        <taxon>Basidiomycota</taxon>
        <taxon>Agaricomycotina</taxon>
        <taxon>Agaricomycetes</taxon>
        <taxon>Agaricomycetidae</taxon>
        <taxon>Agaricales</taxon>
        <taxon>Agaricineae</taxon>
        <taxon>Hydnangiaceae</taxon>
        <taxon>Laccaria</taxon>
    </lineage>
</organism>
<dbReference type="AlphaFoldDB" id="A0A0C9XGT0"/>
<dbReference type="Gene3D" id="2.130.10.10">
    <property type="entry name" value="YVTN repeat-like/Quinoprotein amine dehydrogenase"/>
    <property type="match status" value="1"/>
</dbReference>
<proteinExistence type="predicted"/>
<dbReference type="SUPFAM" id="SSF63829">
    <property type="entry name" value="Calcium-dependent phosphotriesterase"/>
    <property type="match status" value="1"/>
</dbReference>
<evidence type="ECO:0008006" key="3">
    <source>
        <dbReference type="Google" id="ProtNLM"/>
    </source>
</evidence>
<reference evidence="2" key="2">
    <citation type="submission" date="2015-01" db="EMBL/GenBank/DDBJ databases">
        <title>Evolutionary Origins and Diversification of the Mycorrhizal Mutualists.</title>
        <authorList>
            <consortium name="DOE Joint Genome Institute"/>
            <consortium name="Mycorrhizal Genomics Consortium"/>
            <person name="Kohler A."/>
            <person name="Kuo A."/>
            <person name="Nagy L.G."/>
            <person name="Floudas D."/>
            <person name="Copeland A."/>
            <person name="Barry K.W."/>
            <person name="Cichocki N."/>
            <person name="Veneault-Fourrey C."/>
            <person name="LaButti K."/>
            <person name="Lindquist E.A."/>
            <person name="Lipzen A."/>
            <person name="Lundell T."/>
            <person name="Morin E."/>
            <person name="Murat C."/>
            <person name="Riley R."/>
            <person name="Ohm R."/>
            <person name="Sun H."/>
            <person name="Tunlid A."/>
            <person name="Henrissat B."/>
            <person name="Grigoriev I.V."/>
            <person name="Hibbett D.S."/>
            <person name="Martin F."/>
        </authorList>
    </citation>
    <scope>NUCLEOTIDE SEQUENCE [LARGE SCALE GENOMIC DNA]</scope>
    <source>
        <strain evidence="2">LaAM-08-1</strain>
    </source>
</reference>
<protein>
    <recommendedName>
        <fullName evidence="3">DUF2415 domain-containing protein</fullName>
    </recommendedName>
</protein>
<name>A0A0C9XGT0_9AGAR</name>
<dbReference type="EMBL" id="KN838760">
    <property type="protein sequence ID" value="KIJ95327.1"/>
    <property type="molecule type" value="Genomic_DNA"/>
</dbReference>
<evidence type="ECO:0000313" key="1">
    <source>
        <dbReference type="EMBL" id="KIJ95327.1"/>
    </source>
</evidence>
<sequence>MSLPIATDENDSRLLKSRLPSKTFILDRRKAWSNLQCPLRKGMIYYSTQTDEIFEHDLYSSSNHKVHLHIQLAEDLRVNSFPSHGKGAERSFQDGENWHLHLSIHEIHSYRVGPALWTYHNYGGSDILELQPMESTTNALGITFGLHSESRMEVFDVSTDAKEDSDPLVKAGQLNYSRKLNNPVVLSPNRHILLHAGNSKTIDVFYSGTGDTDNMDFSFVTHVSIPNPNRKGEMLLRASSLVFSADGTKFAAVTVDSAVLVWDIRSKIPLKVFEADVPRDNISHLQFSSGILGREVLVFLQYEVSTRLDIIHLIDATSFETEEILCLGNEWGITIFFEPSGSSMYASRGAILYEWNLRKNTGPEWWLGET</sequence>
<keyword evidence="2" id="KW-1185">Reference proteome</keyword>
<dbReference type="Proteomes" id="UP000054477">
    <property type="component" value="Unassembled WGS sequence"/>
</dbReference>
<accession>A0A0C9XGT0</accession>
<dbReference type="HOGENOM" id="CLU_031726_0_0_1"/>